<dbReference type="GO" id="GO:0043332">
    <property type="term" value="C:mating projection tip"/>
    <property type="evidence" value="ECO:0007669"/>
    <property type="project" value="TreeGrafter"/>
</dbReference>
<dbReference type="PRINTS" id="PR00499">
    <property type="entry name" value="P67PHOX"/>
</dbReference>
<evidence type="ECO:0000313" key="6">
    <source>
        <dbReference type="Proteomes" id="UP000014680"/>
    </source>
</evidence>
<dbReference type="PANTHER" id="PTHR47174:SF1">
    <property type="entry name" value="REDUCED VIABILITY UPON STARVATION PROTEIN 167"/>
    <property type="match status" value="1"/>
</dbReference>
<dbReference type="Proteomes" id="UP000014680">
    <property type="component" value="Unassembled WGS sequence"/>
</dbReference>
<reference evidence="5 6" key="1">
    <citation type="submission" date="2012-10" db="EMBL/GenBank/DDBJ databases">
        <authorList>
            <person name="Zafar N."/>
            <person name="Inman J."/>
            <person name="Hall N."/>
            <person name="Lorenzi H."/>
            <person name="Caler E."/>
        </authorList>
    </citation>
    <scope>NUCLEOTIDE SEQUENCE [LARGE SCALE GENOMIC DNA]</scope>
    <source>
        <strain evidence="5 6">IP1</strain>
    </source>
</reference>
<dbReference type="SMART" id="SM00326">
    <property type="entry name" value="SH3"/>
    <property type="match status" value="1"/>
</dbReference>
<dbReference type="PRINTS" id="PR00452">
    <property type="entry name" value="SH3DOMAIN"/>
</dbReference>
<organism evidence="5 6">
    <name type="scientific">Entamoeba invadens IP1</name>
    <dbReference type="NCBI Taxonomy" id="370355"/>
    <lineage>
        <taxon>Eukaryota</taxon>
        <taxon>Amoebozoa</taxon>
        <taxon>Evosea</taxon>
        <taxon>Archamoebae</taxon>
        <taxon>Mastigamoebida</taxon>
        <taxon>Entamoebidae</taxon>
        <taxon>Entamoeba</taxon>
    </lineage>
</organism>
<dbReference type="Gene3D" id="1.20.1270.60">
    <property type="entry name" value="Arfaptin homology (AH) domain/BAR domain"/>
    <property type="match status" value="1"/>
</dbReference>
<dbReference type="EMBL" id="KB206371">
    <property type="protein sequence ID" value="ELP92401.1"/>
    <property type="molecule type" value="Genomic_DNA"/>
</dbReference>
<evidence type="ECO:0000259" key="4">
    <source>
        <dbReference type="PROSITE" id="PS50002"/>
    </source>
</evidence>
<dbReference type="AlphaFoldDB" id="L7FNW1"/>
<feature type="domain" description="SH3" evidence="4">
    <location>
        <begin position="432"/>
        <end position="488"/>
    </location>
</feature>
<name>L7FNW1_ENTIV</name>
<dbReference type="GO" id="GO:0015629">
    <property type="term" value="C:actin cytoskeleton"/>
    <property type="evidence" value="ECO:0007669"/>
    <property type="project" value="TreeGrafter"/>
</dbReference>
<dbReference type="InterPro" id="IPR001452">
    <property type="entry name" value="SH3_domain"/>
</dbReference>
<dbReference type="SUPFAM" id="SSF103657">
    <property type="entry name" value="BAR/IMD domain-like"/>
    <property type="match status" value="1"/>
</dbReference>
<feature type="region of interest" description="Disordered" evidence="3">
    <location>
        <begin position="263"/>
        <end position="302"/>
    </location>
</feature>
<evidence type="ECO:0000256" key="2">
    <source>
        <dbReference type="PROSITE-ProRule" id="PRU00192"/>
    </source>
</evidence>
<dbReference type="PANTHER" id="PTHR47174">
    <property type="entry name" value="BRIDGING INTEGRATOR 3"/>
    <property type="match status" value="1"/>
</dbReference>
<feature type="compositionally biased region" description="Basic and acidic residues" evidence="3">
    <location>
        <begin position="289"/>
        <end position="302"/>
    </location>
</feature>
<dbReference type="SUPFAM" id="SSF50044">
    <property type="entry name" value="SH3-domain"/>
    <property type="match status" value="1"/>
</dbReference>
<gene>
    <name evidence="5" type="ORF">EIN_188050</name>
</gene>
<proteinExistence type="predicted"/>
<dbReference type="OrthoDB" id="29201at2759"/>
<dbReference type="GO" id="GO:0008289">
    <property type="term" value="F:lipid binding"/>
    <property type="evidence" value="ECO:0007669"/>
    <property type="project" value="TreeGrafter"/>
</dbReference>
<dbReference type="RefSeq" id="XP_004259172.1">
    <property type="nucleotide sequence ID" value="XM_004259124.1"/>
</dbReference>
<dbReference type="InterPro" id="IPR046982">
    <property type="entry name" value="BIN3/RVS161-like"/>
</dbReference>
<evidence type="ECO:0000313" key="5">
    <source>
        <dbReference type="EMBL" id="ELP92401.1"/>
    </source>
</evidence>
<dbReference type="KEGG" id="eiv:EIN_188050"/>
<dbReference type="PROSITE" id="PS50002">
    <property type="entry name" value="SH3"/>
    <property type="match status" value="1"/>
</dbReference>
<evidence type="ECO:0000256" key="1">
    <source>
        <dbReference type="ARBA" id="ARBA00022443"/>
    </source>
</evidence>
<dbReference type="Gene3D" id="2.30.30.40">
    <property type="entry name" value="SH3 Domains"/>
    <property type="match status" value="1"/>
</dbReference>
<dbReference type="CDD" id="cd00174">
    <property type="entry name" value="SH3"/>
    <property type="match status" value="1"/>
</dbReference>
<dbReference type="InterPro" id="IPR027267">
    <property type="entry name" value="AH/BAR_dom_sf"/>
</dbReference>
<dbReference type="VEuPathDB" id="AmoebaDB:EIN_188050"/>
<keyword evidence="6" id="KW-1185">Reference proteome</keyword>
<sequence length="488" mass="56363">MSIKESLNKKLFQMKTTLNMAEKTVDVEFDKLMKVFQYQESGLNELYHNLMQMLDQIELYHKGRQLTAETLDRLTLQNVELNSASKKYRTVNDVESLSVKRYKQTVERIILTPLMEIKRVYNELDSRFVILKKRHKNCDRMLDEMNTSKSENYQNAKNRYDHALGLYVYLRDELMGDMNNTMDSSLAIYNEVMIGLLGCDMLYAEQLEEVRAPLIALQSALESNLIKVVRITPVEQSSVSEEFVAFIRQQDLRDGKLNISNPLVSKSAIKTPKSQTLSPRSPRVAPNPPKKEPPKVPQKSEKDIVVHVNVKKSDKSDDLKIVATKKSTKKNLRNIQKRQTRLLMDMKGTNSSDDQNNKSEKMEKPQLVKIAEENEIQNDGTIEYKSEDFRKVQKPESQIISGKEKETDLDDLDDDWLGQADVDFSAFINSSNEPAMYRALFNYTATDRMELSFKKGDLIKVISTKEDWYEAEINQKRGLVPSNFLEKV</sequence>
<accession>L7FNW1</accession>
<dbReference type="GO" id="GO:0031097">
    <property type="term" value="C:medial cortex"/>
    <property type="evidence" value="ECO:0007669"/>
    <property type="project" value="TreeGrafter"/>
</dbReference>
<dbReference type="GO" id="GO:0006897">
    <property type="term" value="P:endocytosis"/>
    <property type="evidence" value="ECO:0007669"/>
    <property type="project" value="InterPro"/>
</dbReference>
<protein>
    <submittedName>
        <fullName evidence="5">Proline-serine-threonine phosphatase interacting protein, putative</fullName>
    </submittedName>
</protein>
<keyword evidence="1 2" id="KW-0728">SH3 domain</keyword>
<dbReference type="GO" id="GO:0051666">
    <property type="term" value="P:actin cortical patch localization"/>
    <property type="evidence" value="ECO:0007669"/>
    <property type="project" value="InterPro"/>
</dbReference>
<dbReference type="Pfam" id="PF07653">
    <property type="entry name" value="SH3_2"/>
    <property type="match status" value="1"/>
</dbReference>
<dbReference type="GO" id="GO:0097320">
    <property type="term" value="P:plasma membrane tubulation"/>
    <property type="evidence" value="ECO:0007669"/>
    <property type="project" value="TreeGrafter"/>
</dbReference>
<evidence type="ECO:0000256" key="3">
    <source>
        <dbReference type="SAM" id="MobiDB-lite"/>
    </source>
</evidence>
<dbReference type="GO" id="GO:1990528">
    <property type="term" value="C:Rvs161p-Rvs167p complex"/>
    <property type="evidence" value="ECO:0007669"/>
    <property type="project" value="TreeGrafter"/>
</dbReference>
<dbReference type="GeneID" id="14891389"/>
<dbReference type="InterPro" id="IPR036028">
    <property type="entry name" value="SH3-like_dom_sf"/>
</dbReference>